<gene>
    <name evidence="3" type="ORF">niasHT_006886</name>
</gene>
<dbReference type="Proteomes" id="UP001620626">
    <property type="component" value="Unassembled WGS sequence"/>
</dbReference>
<comment type="caution">
    <text evidence="3">The sequence shown here is derived from an EMBL/GenBank/DDBJ whole genome shotgun (WGS) entry which is preliminary data.</text>
</comment>
<feature type="region of interest" description="Disordered" evidence="1">
    <location>
        <begin position="294"/>
        <end position="358"/>
    </location>
</feature>
<accession>A0ABD2LQ63</accession>
<proteinExistence type="predicted"/>
<evidence type="ECO:0008006" key="5">
    <source>
        <dbReference type="Google" id="ProtNLM"/>
    </source>
</evidence>
<evidence type="ECO:0000256" key="2">
    <source>
        <dbReference type="SAM" id="SignalP"/>
    </source>
</evidence>
<feature type="chain" id="PRO_5044864877" description="C-type lectin domain-containing protein" evidence="2">
    <location>
        <begin position="24"/>
        <end position="423"/>
    </location>
</feature>
<keyword evidence="4" id="KW-1185">Reference proteome</keyword>
<evidence type="ECO:0000256" key="1">
    <source>
        <dbReference type="SAM" id="MobiDB-lite"/>
    </source>
</evidence>
<evidence type="ECO:0000313" key="3">
    <source>
        <dbReference type="EMBL" id="KAL3116439.1"/>
    </source>
</evidence>
<dbReference type="EMBL" id="JBICBT010000358">
    <property type="protein sequence ID" value="KAL3116439.1"/>
    <property type="molecule type" value="Genomic_DNA"/>
</dbReference>
<organism evidence="3 4">
    <name type="scientific">Heterodera trifolii</name>
    <dbReference type="NCBI Taxonomy" id="157864"/>
    <lineage>
        <taxon>Eukaryota</taxon>
        <taxon>Metazoa</taxon>
        <taxon>Ecdysozoa</taxon>
        <taxon>Nematoda</taxon>
        <taxon>Chromadorea</taxon>
        <taxon>Rhabditida</taxon>
        <taxon>Tylenchina</taxon>
        <taxon>Tylenchomorpha</taxon>
        <taxon>Tylenchoidea</taxon>
        <taxon>Heteroderidae</taxon>
        <taxon>Heteroderinae</taxon>
        <taxon>Heterodera</taxon>
    </lineage>
</organism>
<name>A0ABD2LQ63_9BILA</name>
<feature type="compositionally biased region" description="Low complexity" evidence="1">
    <location>
        <begin position="215"/>
        <end position="227"/>
    </location>
</feature>
<feature type="signal peptide" evidence="2">
    <location>
        <begin position="1"/>
        <end position="23"/>
    </location>
</feature>
<reference evidence="3 4" key="1">
    <citation type="submission" date="2024-10" db="EMBL/GenBank/DDBJ databases">
        <authorList>
            <person name="Kim D."/>
        </authorList>
    </citation>
    <scope>NUCLEOTIDE SEQUENCE [LARGE SCALE GENOMIC DNA]</scope>
    <source>
        <strain evidence="3">BH-2024</strain>
    </source>
</reference>
<protein>
    <recommendedName>
        <fullName evidence="5">C-type lectin domain-containing protein</fullName>
    </recommendedName>
</protein>
<feature type="region of interest" description="Disordered" evidence="1">
    <location>
        <begin position="376"/>
        <end position="402"/>
    </location>
</feature>
<sequence length="423" mass="45402">MFNLLFSIPTFLFAFLVIKNVKSQQLCDNFGWTNIGGQCFRPFIYFVDNGQAKQLCAKVGGDSVSFIEETPSEFAHLVADELRVVHELRLGMPGKKNGVLCKKPANNGQNNELFDKICPDMATKWPIARKDQQPISPPMVAQPIIKRRDQLGQPGESGLRVREGQARETAAGQSDRLGELDGKTELGQIGASVSLGKSARRQNEFEVRAEEGQKARQNAEAFANAAATDRHGSALNGRNGKNGGRTHSKSYHSSSVVVQIGLPFGGNAASPAAGGHSNGKALSDSFASSAAHSAASNRGKAVESSKAFRSTDFETDEADQLSVNEGPIGRPSPRISTLSGKQRSEYAEAEGSLSSSAASLANYEKRSSAIALEEGLNEAESSADVRETAENENGAARAHFSASSSEYMHKIRHISVDERSMKE</sequence>
<feature type="region of interest" description="Disordered" evidence="1">
    <location>
        <begin position="210"/>
        <end position="252"/>
    </location>
</feature>
<evidence type="ECO:0000313" key="4">
    <source>
        <dbReference type="Proteomes" id="UP001620626"/>
    </source>
</evidence>
<keyword evidence="2" id="KW-0732">Signal</keyword>
<dbReference type="AlphaFoldDB" id="A0ABD2LQ63"/>
<feature type="compositionally biased region" description="Low complexity" evidence="1">
    <location>
        <begin position="349"/>
        <end position="358"/>
    </location>
</feature>
<feature type="region of interest" description="Disordered" evidence="1">
    <location>
        <begin position="147"/>
        <end position="183"/>
    </location>
</feature>